<comment type="caution">
    <text evidence="1">The sequence shown here is derived from an EMBL/GenBank/DDBJ whole genome shotgun (WGS) entry which is preliminary data.</text>
</comment>
<name>A0A1Y5HXV3_OLEAN</name>
<dbReference type="AlphaFoldDB" id="A0A1Y5HXV3"/>
<feature type="non-terminal residue" evidence="1">
    <location>
        <position position="1"/>
    </location>
</feature>
<accession>A0A1Y5HXV3</accession>
<gene>
    <name evidence="1" type="ORF">A9R00_05130</name>
</gene>
<evidence type="ECO:0000313" key="1">
    <source>
        <dbReference type="EMBL" id="OUS40613.1"/>
    </source>
</evidence>
<dbReference type="EMBL" id="MABE01000294">
    <property type="protein sequence ID" value="OUS40613.1"/>
    <property type="molecule type" value="Genomic_DNA"/>
</dbReference>
<organism evidence="1 2">
    <name type="scientific">Oleispira antarctica</name>
    <dbReference type="NCBI Taxonomy" id="188908"/>
    <lineage>
        <taxon>Bacteria</taxon>
        <taxon>Pseudomonadati</taxon>
        <taxon>Pseudomonadota</taxon>
        <taxon>Gammaproteobacteria</taxon>
        <taxon>Oceanospirillales</taxon>
        <taxon>Oceanospirillaceae</taxon>
        <taxon>Oleispira</taxon>
    </lineage>
</organism>
<protein>
    <submittedName>
        <fullName evidence="1">Uncharacterized protein</fullName>
    </submittedName>
</protein>
<dbReference type="Proteomes" id="UP000227088">
    <property type="component" value="Unassembled WGS sequence"/>
</dbReference>
<proteinExistence type="predicted"/>
<sequence length="83" mass="8837">GYKQVSPIKVLFILGPFRLMPAQAFTGFGVSQQLQNVFESYCLLFNKRILGYKASGIDELTAISAGGALLLALGSSLMKGLAP</sequence>
<evidence type="ECO:0000313" key="2">
    <source>
        <dbReference type="Proteomes" id="UP000227088"/>
    </source>
</evidence>
<reference evidence="2" key="1">
    <citation type="journal article" date="2017" name="Proc. Natl. Acad. Sci. U.S.A.">
        <title>Simulation of Deepwater Horizon oil plume reveals substrate specialization within a complex community of hydrocarbon degraders.</title>
        <authorList>
            <person name="Hu P."/>
            <person name="Dubinsky E.A."/>
            <person name="Probst A.J."/>
            <person name="Wang J."/>
            <person name="Sieber C.M.K."/>
            <person name="Tom L.M."/>
            <person name="Gardinali P."/>
            <person name="Banfield J.F."/>
            <person name="Atlas R.M."/>
            <person name="Andersen G.L."/>
        </authorList>
    </citation>
    <scope>NUCLEOTIDE SEQUENCE [LARGE SCALE GENOMIC DNA]</scope>
</reference>